<dbReference type="GO" id="GO:0016787">
    <property type="term" value="F:hydrolase activity"/>
    <property type="evidence" value="ECO:0007669"/>
    <property type="project" value="UniProtKB-KW"/>
</dbReference>
<dbReference type="Proteomes" id="UP000091918">
    <property type="component" value="Unassembled WGS sequence"/>
</dbReference>
<evidence type="ECO:0000259" key="4">
    <source>
        <dbReference type="Pfam" id="PF00144"/>
    </source>
</evidence>
<evidence type="ECO:0000256" key="2">
    <source>
        <dbReference type="ARBA" id="ARBA00022801"/>
    </source>
</evidence>
<evidence type="ECO:0000256" key="1">
    <source>
        <dbReference type="ARBA" id="ARBA00009009"/>
    </source>
</evidence>
<dbReference type="PANTHER" id="PTHR43283">
    <property type="entry name" value="BETA-LACTAMASE-RELATED"/>
    <property type="match status" value="1"/>
</dbReference>
<comment type="similarity">
    <text evidence="1">Belongs to the class-A beta-lactamase family.</text>
</comment>
<dbReference type="PANTHER" id="PTHR43283:SF17">
    <property type="entry name" value="(LOVD), PUTATIVE (AFU_ORTHOLOGUE AFUA_5G00920)-RELATED"/>
    <property type="match status" value="1"/>
</dbReference>
<keyword evidence="6" id="KW-1185">Reference proteome</keyword>
<evidence type="ECO:0000313" key="6">
    <source>
        <dbReference type="Proteomes" id="UP000091918"/>
    </source>
</evidence>
<proteinExistence type="inferred from homology"/>
<dbReference type="InterPro" id="IPR012338">
    <property type="entry name" value="Beta-lactam/transpept-like"/>
</dbReference>
<gene>
    <name evidence="5" type="ORF">ACJ72_02203</name>
</gene>
<feature type="compositionally biased region" description="Basic and acidic residues" evidence="3">
    <location>
        <begin position="222"/>
        <end position="231"/>
    </location>
</feature>
<name>A0A1B7P335_9EURO</name>
<dbReference type="InterPro" id="IPR050789">
    <property type="entry name" value="Diverse_Enzym_Activities"/>
</dbReference>
<evidence type="ECO:0000313" key="5">
    <source>
        <dbReference type="EMBL" id="OAX83440.1"/>
    </source>
</evidence>
<dbReference type="Pfam" id="PF00144">
    <property type="entry name" value="Beta-lactamase"/>
    <property type="match status" value="1"/>
</dbReference>
<accession>A0A1B7P335</accession>
<dbReference type="InterPro" id="IPR001466">
    <property type="entry name" value="Beta-lactam-related"/>
</dbReference>
<protein>
    <recommendedName>
        <fullName evidence="4">Beta-lactamase-related domain-containing protein</fullName>
    </recommendedName>
</protein>
<dbReference type="OrthoDB" id="428260at2759"/>
<sequence length="396" mass="43551">METFNKIAESLTADGPGRVLPGVVMIAANSDGDTLYSKSFGYTAAGPITADTPMWFASCAKLITSVAFMQCVDKGLVDLQENVERILPELSDPDVLYGFDEGTGEPLLRKANKKLTFGHLLTHTSGMGYDNWHPTLLKWRKATKTDPVTNIMKVEKLVYPLLCDPGEGWVYGSGIDWVGKAVERMNGGIKLEEYLKTHICQPLGMQHTTFRPSQSNHIMKNKAESTARTRTGELGATPAGSQPPLHPGDEYGGHGVWSTPSDYITFLTSVLKNDGKLLSPRTLSKIFEPQLPDNSHLIQHMHSSGTEVGMTNALPGKVTWNHSLAGILTMEDMPNRRLKGSINWHGINNTYWWIDPERGTCGLSATQLSGYLDAQALSLFSQFESMIFQEFGSRSA</sequence>
<evidence type="ECO:0000256" key="3">
    <source>
        <dbReference type="SAM" id="MobiDB-lite"/>
    </source>
</evidence>
<dbReference type="AlphaFoldDB" id="A0A1B7P335"/>
<feature type="domain" description="Beta-lactamase-related" evidence="4">
    <location>
        <begin position="18"/>
        <end position="362"/>
    </location>
</feature>
<reference evidence="5 6" key="1">
    <citation type="submission" date="2015-07" db="EMBL/GenBank/DDBJ databases">
        <title>Emmonsia species relationships and genome sequence.</title>
        <authorList>
            <person name="Cuomo C.A."/>
            <person name="Schwartz I.S."/>
            <person name="Kenyon C."/>
            <person name="de Hoog G.S."/>
            <person name="Govender N.P."/>
            <person name="Botha A."/>
            <person name="Moreno L."/>
            <person name="de Vries M."/>
            <person name="Munoz J.F."/>
            <person name="Stielow J.B."/>
        </authorList>
    </citation>
    <scope>NUCLEOTIDE SEQUENCE [LARGE SCALE GENOMIC DNA]</scope>
    <source>
        <strain evidence="5 6">CBS 136260</strain>
    </source>
</reference>
<keyword evidence="2" id="KW-0378">Hydrolase</keyword>
<organism evidence="5 6">
    <name type="scientific">Emergomyces africanus</name>
    <dbReference type="NCBI Taxonomy" id="1955775"/>
    <lineage>
        <taxon>Eukaryota</taxon>
        <taxon>Fungi</taxon>
        <taxon>Dikarya</taxon>
        <taxon>Ascomycota</taxon>
        <taxon>Pezizomycotina</taxon>
        <taxon>Eurotiomycetes</taxon>
        <taxon>Eurotiomycetidae</taxon>
        <taxon>Onygenales</taxon>
        <taxon>Ajellomycetaceae</taxon>
        <taxon>Emergomyces</taxon>
    </lineage>
</organism>
<dbReference type="Gene3D" id="3.40.710.10">
    <property type="entry name" value="DD-peptidase/beta-lactamase superfamily"/>
    <property type="match status" value="1"/>
</dbReference>
<dbReference type="SUPFAM" id="SSF56601">
    <property type="entry name" value="beta-lactamase/transpeptidase-like"/>
    <property type="match status" value="1"/>
</dbReference>
<dbReference type="EMBL" id="LGUA01000176">
    <property type="protein sequence ID" value="OAX83440.1"/>
    <property type="molecule type" value="Genomic_DNA"/>
</dbReference>
<comment type="caution">
    <text evidence="5">The sequence shown here is derived from an EMBL/GenBank/DDBJ whole genome shotgun (WGS) entry which is preliminary data.</text>
</comment>
<feature type="region of interest" description="Disordered" evidence="3">
    <location>
        <begin position="222"/>
        <end position="245"/>
    </location>
</feature>
<dbReference type="STRING" id="1658172.A0A1B7P335"/>